<organism evidence="2 3">
    <name type="scientific">Corallincola platygyrae</name>
    <dbReference type="NCBI Taxonomy" id="1193278"/>
    <lineage>
        <taxon>Bacteria</taxon>
        <taxon>Pseudomonadati</taxon>
        <taxon>Pseudomonadota</taxon>
        <taxon>Gammaproteobacteria</taxon>
        <taxon>Alteromonadales</taxon>
        <taxon>Psychromonadaceae</taxon>
        <taxon>Corallincola</taxon>
    </lineage>
</organism>
<dbReference type="Gene3D" id="3.30.70.1320">
    <property type="entry name" value="Multidrug efflux transporter AcrB pore domain like"/>
    <property type="match status" value="1"/>
</dbReference>
<dbReference type="InterPro" id="IPR027463">
    <property type="entry name" value="AcrB_DN_DC_subdom"/>
</dbReference>
<keyword evidence="1" id="KW-0472">Membrane</keyword>
<protein>
    <submittedName>
        <fullName evidence="2">Efflux RND transporter permease subunit</fullName>
    </submittedName>
</protein>
<feature type="transmembrane region" description="Helical" evidence="1">
    <location>
        <begin position="956"/>
        <end position="976"/>
    </location>
</feature>
<keyword evidence="1" id="KW-1133">Transmembrane helix</keyword>
<keyword evidence="1" id="KW-0812">Transmembrane</keyword>
<dbReference type="Gene3D" id="3.30.70.1430">
    <property type="entry name" value="Multidrug efflux transporter AcrB pore domain"/>
    <property type="match status" value="2"/>
</dbReference>
<gene>
    <name evidence="2" type="ORF">ACFSJ3_15820</name>
</gene>
<reference evidence="3" key="1">
    <citation type="journal article" date="2019" name="Int. J. Syst. Evol. Microbiol.">
        <title>The Global Catalogue of Microorganisms (GCM) 10K type strain sequencing project: providing services to taxonomists for standard genome sequencing and annotation.</title>
        <authorList>
            <consortium name="The Broad Institute Genomics Platform"/>
            <consortium name="The Broad Institute Genome Sequencing Center for Infectious Disease"/>
            <person name="Wu L."/>
            <person name="Ma J."/>
        </authorList>
    </citation>
    <scope>NUCLEOTIDE SEQUENCE [LARGE SCALE GENOMIC DNA]</scope>
    <source>
        <strain evidence="3">CGMCC 1.10992</strain>
    </source>
</reference>
<dbReference type="Pfam" id="PF00873">
    <property type="entry name" value="ACR_tran"/>
    <property type="match status" value="1"/>
</dbReference>
<dbReference type="SUPFAM" id="SSF82693">
    <property type="entry name" value="Multidrug efflux transporter AcrB pore domain, PN1, PN2, PC1 and PC2 subdomains"/>
    <property type="match status" value="3"/>
</dbReference>
<keyword evidence="3" id="KW-1185">Reference proteome</keyword>
<comment type="caution">
    <text evidence="2">The sequence shown here is derived from an EMBL/GenBank/DDBJ whole genome shotgun (WGS) entry which is preliminary data.</text>
</comment>
<feature type="transmembrane region" description="Helical" evidence="1">
    <location>
        <begin position="431"/>
        <end position="451"/>
    </location>
</feature>
<dbReference type="Gene3D" id="3.30.70.1440">
    <property type="entry name" value="Multidrug efflux transporter AcrB pore domain"/>
    <property type="match status" value="1"/>
</dbReference>
<feature type="transmembrane region" description="Helical" evidence="1">
    <location>
        <begin position="526"/>
        <end position="543"/>
    </location>
</feature>
<dbReference type="Gene3D" id="3.30.2090.10">
    <property type="entry name" value="Multidrug efflux transporter AcrB TolC docking domain, DN and DC subdomains"/>
    <property type="match status" value="2"/>
</dbReference>
<evidence type="ECO:0000256" key="1">
    <source>
        <dbReference type="SAM" id="Phobius"/>
    </source>
</evidence>
<feature type="transmembrane region" description="Helical" evidence="1">
    <location>
        <begin position="982"/>
        <end position="1010"/>
    </location>
</feature>
<proteinExistence type="predicted"/>
<dbReference type="PANTHER" id="PTHR32063">
    <property type="match status" value="1"/>
</dbReference>
<dbReference type="Gene3D" id="1.20.1640.10">
    <property type="entry name" value="Multidrug efflux transporter AcrB transmembrane domain"/>
    <property type="match status" value="2"/>
</dbReference>
<sequence length="1035" mass="113246">MILTDLSVKRPVFASVISLLLIAFGLVAFEKLPLREYPNIDAPVVSVETRYRGASAVVVERRITKLIEDRISGVEGVRNIISESRDGRSDITIEFNVERDIDAAANDIRERVSRVLNNLPDEADPPEISKAGAGDDTIMWLNLVSDRMDLLELSDYAQRFLVDRFSTIDGVARIRVGGGLKYSMRVWLDRAALAARGLTVNDVEDALRAQNVELPAGSVESVDRQFTVRVQRAFNDAEQFKDLVLTQGDDGYLVRLSDVAKVELAPAEERLSFRGNGVPMVGIGITKQSTANTLSVARAARAMAIEVNKSLPEGMELINSYDSSVFIEQSVKEVYQTLFIAITLVVVVIYLFLGSIRAMLIPALTVPVSLMGTFIVLYLLGYTINMLTLLALILAIGMVVDDAIVMLENIHRRVEQGESPLVAAFLGARQVSFAVIATTLVLISVFMPITFLEGDLGKLFTEFAVTMSAAVAFSSLVALSLSPMMCSKLLVPHEKPGWLTQKVDCLLNRFRNVYINGLRTSIHKPAMTLLLIAGALASCAWLLKEVPGEFTPKEDRGAFFVIVSAPQGATFDYSQSYMDEVERRLMPLVERGAVKRLLIRTPRAWGQTQDFSGGFAIIVLEDWAQRESAWQIMGEVRQKISGLSGVRAFPVMRQALGGGIGKPVQFVIGGSDYDELAHWRDLIINEARKNPGLVGIDHDYKETKPQLQVKIDTERAGDLGVSVATIGRTLETMLGSRIATTFQRRGEEYDVILEGIRAEQSAPTDMANIYVRSDYSGELIPLSGLVTIEEFADAQSLNRFNRTRAITIEANLADGYTLGEALAYLDDLAYRLLPGDAIISYKGQSQDYTESGASIYFVFALALGVVFLVLAAQFESYIHPIVIMLTVPLAMMGALIGLYLFGQSLNIYSQIGIIMLVGLAAKNGILIVEFANQLRDKGASFDDALLESASQRLRPILMTGFTTAFGALPLVLSSGAGSETRFVIGVVVLAGISIATIFTLLIVPVMYALLAQHTTSPDAIAHKLEADLEGHKLDQ</sequence>
<accession>A0ABW4XSI6</accession>
<name>A0ABW4XSI6_9GAMM</name>
<feature type="transmembrane region" description="Helical" evidence="1">
    <location>
        <begin position="12"/>
        <end position="29"/>
    </location>
</feature>
<dbReference type="SUPFAM" id="SSF82714">
    <property type="entry name" value="Multidrug efflux transporter AcrB TolC docking domain, DN and DC subdomains"/>
    <property type="match status" value="2"/>
</dbReference>
<dbReference type="PRINTS" id="PR00702">
    <property type="entry name" value="ACRIFLAVINRP"/>
</dbReference>
<feature type="transmembrane region" description="Helical" evidence="1">
    <location>
        <begin position="881"/>
        <end position="901"/>
    </location>
</feature>
<dbReference type="PANTHER" id="PTHR32063:SF14">
    <property type="entry name" value="BLL4319 PROTEIN"/>
    <property type="match status" value="1"/>
</dbReference>
<dbReference type="Proteomes" id="UP001597380">
    <property type="component" value="Unassembled WGS sequence"/>
</dbReference>
<dbReference type="EMBL" id="JBHUHT010000017">
    <property type="protein sequence ID" value="MFD2097466.1"/>
    <property type="molecule type" value="Genomic_DNA"/>
</dbReference>
<dbReference type="RefSeq" id="WP_345340627.1">
    <property type="nucleotide sequence ID" value="NZ_BAABLI010000015.1"/>
</dbReference>
<dbReference type="InterPro" id="IPR001036">
    <property type="entry name" value="Acrflvin-R"/>
</dbReference>
<feature type="transmembrane region" description="Helical" evidence="1">
    <location>
        <begin position="463"/>
        <end position="481"/>
    </location>
</feature>
<evidence type="ECO:0000313" key="3">
    <source>
        <dbReference type="Proteomes" id="UP001597380"/>
    </source>
</evidence>
<evidence type="ECO:0000313" key="2">
    <source>
        <dbReference type="EMBL" id="MFD2097466.1"/>
    </source>
</evidence>
<dbReference type="SUPFAM" id="SSF82866">
    <property type="entry name" value="Multidrug efflux transporter AcrB transmembrane domain"/>
    <property type="match status" value="2"/>
</dbReference>
<feature type="transmembrane region" description="Helical" evidence="1">
    <location>
        <begin position="907"/>
        <end position="928"/>
    </location>
</feature>
<feature type="transmembrane region" description="Helical" evidence="1">
    <location>
        <begin position="855"/>
        <end position="874"/>
    </location>
</feature>
<feature type="transmembrane region" description="Helical" evidence="1">
    <location>
        <begin position="334"/>
        <end position="353"/>
    </location>
</feature>